<dbReference type="Pfam" id="PF00171">
    <property type="entry name" value="Aldedh"/>
    <property type="match status" value="1"/>
</dbReference>
<dbReference type="PANTHER" id="PTHR43521">
    <property type="entry name" value="ALPHA-AMINOADIPIC SEMIALDEHYDE DEHYDROGENASE"/>
    <property type="match status" value="1"/>
</dbReference>
<dbReference type="InterPro" id="IPR016161">
    <property type="entry name" value="Ald_DH/histidinol_DH"/>
</dbReference>
<dbReference type="InterPro" id="IPR044638">
    <property type="entry name" value="ALDH7A1-like"/>
</dbReference>
<organism evidence="5 6">
    <name type="scientific">Pisum sativum</name>
    <name type="common">Garden pea</name>
    <name type="synonym">Lathyrus oleraceus</name>
    <dbReference type="NCBI Taxonomy" id="3888"/>
    <lineage>
        <taxon>Eukaryota</taxon>
        <taxon>Viridiplantae</taxon>
        <taxon>Streptophyta</taxon>
        <taxon>Embryophyta</taxon>
        <taxon>Tracheophyta</taxon>
        <taxon>Spermatophyta</taxon>
        <taxon>Magnoliopsida</taxon>
        <taxon>eudicotyledons</taxon>
        <taxon>Gunneridae</taxon>
        <taxon>Pentapetalae</taxon>
        <taxon>rosids</taxon>
        <taxon>fabids</taxon>
        <taxon>Fabales</taxon>
        <taxon>Fabaceae</taxon>
        <taxon>Papilionoideae</taxon>
        <taxon>50 kb inversion clade</taxon>
        <taxon>NPAAA clade</taxon>
        <taxon>Hologalegina</taxon>
        <taxon>IRL clade</taxon>
        <taxon>Fabeae</taxon>
        <taxon>Lathyrus</taxon>
    </lineage>
</organism>
<proteinExistence type="inferred from homology"/>
<name>A0A9D5A8R8_PEA</name>
<gene>
    <name evidence="5" type="ORF">KIW84_062786</name>
</gene>
<dbReference type="Gramene" id="Psat06G0278600-T1">
    <property type="protein sequence ID" value="KAI5396695.1"/>
    <property type="gene ID" value="KIW84_062786"/>
</dbReference>
<keyword evidence="6" id="KW-1185">Reference proteome</keyword>
<evidence type="ECO:0000313" key="5">
    <source>
        <dbReference type="EMBL" id="KAI5396695.1"/>
    </source>
</evidence>
<feature type="domain" description="Aldehyde dehydrogenase" evidence="4">
    <location>
        <begin position="39"/>
        <end position="82"/>
    </location>
</feature>
<keyword evidence="3" id="KW-0520">NAD</keyword>
<evidence type="ECO:0000256" key="2">
    <source>
        <dbReference type="ARBA" id="ARBA00023002"/>
    </source>
</evidence>
<dbReference type="AlphaFoldDB" id="A0A9D5A8R8"/>
<reference evidence="5 6" key="1">
    <citation type="journal article" date="2022" name="Nat. Genet.">
        <title>Improved pea reference genome and pan-genome highlight genomic features and evolutionary characteristics.</title>
        <authorList>
            <person name="Yang T."/>
            <person name="Liu R."/>
            <person name="Luo Y."/>
            <person name="Hu S."/>
            <person name="Wang D."/>
            <person name="Wang C."/>
            <person name="Pandey M.K."/>
            <person name="Ge S."/>
            <person name="Xu Q."/>
            <person name="Li N."/>
            <person name="Li G."/>
            <person name="Huang Y."/>
            <person name="Saxena R.K."/>
            <person name="Ji Y."/>
            <person name="Li M."/>
            <person name="Yan X."/>
            <person name="He Y."/>
            <person name="Liu Y."/>
            <person name="Wang X."/>
            <person name="Xiang C."/>
            <person name="Varshney R.K."/>
            <person name="Ding H."/>
            <person name="Gao S."/>
            <person name="Zong X."/>
        </authorList>
    </citation>
    <scope>NUCLEOTIDE SEQUENCE [LARGE SCALE GENOMIC DNA]</scope>
    <source>
        <strain evidence="5 6">cv. Zhongwan 6</strain>
    </source>
</reference>
<dbReference type="EMBL" id="JAMSHJ010000006">
    <property type="protein sequence ID" value="KAI5396695.1"/>
    <property type="molecule type" value="Genomic_DNA"/>
</dbReference>
<evidence type="ECO:0000313" key="6">
    <source>
        <dbReference type="Proteomes" id="UP001058974"/>
    </source>
</evidence>
<dbReference type="SUPFAM" id="SSF53720">
    <property type="entry name" value="ALDH-like"/>
    <property type="match status" value="1"/>
</dbReference>
<dbReference type="InterPro" id="IPR016162">
    <property type="entry name" value="Ald_DH_N"/>
</dbReference>
<dbReference type="Gene3D" id="3.40.605.10">
    <property type="entry name" value="Aldehyde Dehydrogenase, Chain A, domain 1"/>
    <property type="match status" value="1"/>
</dbReference>
<dbReference type="PANTHER" id="PTHR43521:SF1">
    <property type="entry name" value="ALPHA-AMINOADIPIC SEMIALDEHYDE DEHYDROGENASE"/>
    <property type="match status" value="1"/>
</dbReference>
<evidence type="ECO:0000256" key="1">
    <source>
        <dbReference type="ARBA" id="ARBA00009986"/>
    </source>
</evidence>
<accession>A0A9D5A8R8</accession>
<evidence type="ECO:0000259" key="4">
    <source>
        <dbReference type="Pfam" id="PF00171"/>
    </source>
</evidence>
<protein>
    <recommendedName>
        <fullName evidence="4">Aldehyde dehydrogenase domain-containing protein</fullName>
    </recommendedName>
</protein>
<dbReference type="InterPro" id="IPR015590">
    <property type="entry name" value="Aldehyde_DH_dom"/>
</dbReference>
<dbReference type="Proteomes" id="UP001058974">
    <property type="component" value="Chromosome 6"/>
</dbReference>
<comment type="caution">
    <text evidence="5">The sequence shown here is derived from an EMBL/GenBank/DDBJ whole genome shotgun (WGS) entry which is preliminary data.</text>
</comment>
<comment type="similarity">
    <text evidence="1">Belongs to the aldehyde dehydrogenase family.</text>
</comment>
<keyword evidence="2" id="KW-0560">Oxidoreductase</keyword>
<evidence type="ECO:0000256" key="3">
    <source>
        <dbReference type="ARBA" id="ARBA00023027"/>
    </source>
</evidence>
<sequence length="127" mass="14110">MVGQLLCWFQNGERIVKWQWPGWCHLEAWTEKKENAKQGWNAYIALVGGNMVVWKGAPTTPLIITKLIAEVFERNNLPGEIFTDDADITLVVRSIFFAAVGTTPNFALMTTAMSGPGSNGSHSEKQQ</sequence>
<dbReference type="GO" id="GO:0004029">
    <property type="term" value="F:aldehyde dehydrogenase (NAD+) activity"/>
    <property type="evidence" value="ECO:0007669"/>
    <property type="project" value="InterPro"/>
</dbReference>